<dbReference type="InterPro" id="IPR045584">
    <property type="entry name" value="Pilin-like"/>
</dbReference>
<reference evidence="2" key="2">
    <citation type="journal article" date="2023" name="Pathogens">
        <title>Pathological Features and Genomic Characterization of an Actinobacillus equuli subsp. equuli Bearing Unique Virulence-Associated Genes from an Adult Horse with Pleuropneumonia.</title>
        <authorList>
            <person name="Kamali M."/>
            <person name="Carossino M."/>
            <person name="Del Piero F."/>
            <person name="Peak L."/>
            <person name="Mitchell M.S."/>
            <person name="Willette J."/>
            <person name="Baker R."/>
            <person name="Li F."/>
            <person name="Kenez A."/>
            <person name="Balasuriya U.B.R."/>
            <person name="Go Y.Y."/>
        </authorList>
    </citation>
    <scope>NUCLEOTIDE SEQUENCE</scope>
    <source>
        <strain evidence="2">4524</strain>
    </source>
</reference>
<accession>A0A9X4G3B4</accession>
<dbReference type="Proteomes" id="UP001142444">
    <property type="component" value="Unassembled WGS sequence"/>
</dbReference>
<feature type="transmembrane region" description="Helical" evidence="1">
    <location>
        <begin position="7"/>
        <end position="29"/>
    </location>
</feature>
<evidence type="ECO:0000313" key="2">
    <source>
        <dbReference type="EMBL" id="MDE8034546.1"/>
    </source>
</evidence>
<gene>
    <name evidence="2" type="ORF">OQ257_05125</name>
</gene>
<evidence type="ECO:0000256" key="1">
    <source>
        <dbReference type="SAM" id="Phobius"/>
    </source>
</evidence>
<sequence length="175" mass="20331">MFKAFTLIEILITFTILVISIYFISPLVFHLNDLTALNSEIESLQSFLYQLQTKARYDKSNYTLTISQNNKDKQWCVIAIKKSNNNKKQIICDCLNTKHCTINDEHHIYINHHKGTTIKNKSLYPQAFINIDGVAGRLESKCLSVSLNNSNEILQLDQWGRIYVMPKHKRSYCKD</sequence>
<dbReference type="SUPFAM" id="SSF54523">
    <property type="entry name" value="Pili subunits"/>
    <property type="match status" value="1"/>
</dbReference>
<dbReference type="AlphaFoldDB" id="A0A9X4G3B4"/>
<keyword evidence="1" id="KW-0812">Transmembrane</keyword>
<name>A0A9X4G3B4_ACTEU</name>
<reference evidence="2" key="1">
    <citation type="submission" date="2022-11" db="EMBL/GenBank/DDBJ databases">
        <authorList>
            <person name="Kamali M."/>
            <person name="Peak L."/>
            <person name="Go Y.Y."/>
            <person name="Balasuriya U.B.R."/>
            <person name="Carossino M."/>
        </authorList>
    </citation>
    <scope>NUCLEOTIDE SEQUENCE</scope>
    <source>
        <strain evidence="2">4524</strain>
    </source>
</reference>
<keyword evidence="1" id="KW-1133">Transmembrane helix</keyword>
<keyword evidence="3" id="KW-1185">Reference proteome</keyword>
<evidence type="ECO:0000313" key="3">
    <source>
        <dbReference type="Proteomes" id="UP001142444"/>
    </source>
</evidence>
<comment type="caution">
    <text evidence="2">The sequence shown here is derived from an EMBL/GenBank/DDBJ whole genome shotgun (WGS) entry which is preliminary data.</text>
</comment>
<keyword evidence="1" id="KW-0472">Membrane</keyword>
<dbReference type="RefSeq" id="WP_275217677.1">
    <property type="nucleotide sequence ID" value="NZ_JAPHVQ010000003.1"/>
</dbReference>
<protein>
    <submittedName>
        <fullName evidence="2">Type II secretion system GspH family protein</fullName>
    </submittedName>
</protein>
<proteinExistence type="predicted"/>
<dbReference type="EMBL" id="JAPHVQ010000003">
    <property type="protein sequence ID" value="MDE8034546.1"/>
    <property type="molecule type" value="Genomic_DNA"/>
</dbReference>
<organism evidence="2 3">
    <name type="scientific">Actinobacillus equuli subsp. equuli</name>
    <dbReference type="NCBI Taxonomy" id="202947"/>
    <lineage>
        <taxon>Bacteria</taxon>
        <taxon>Pseudomonadati</taxon>
        <taxon>Pseudomonadota</taxon>
        <taxon>Gammaproteobacteria</taxon>
        <taxon>Pasteurellales</taxon>
        <taxon>Pasteurellaceae</taxon>
        <taxon>Actinobacillus</taxon>
    </lineage>
</organism>